<dbReference type="Pfam" id="PF10551">
    <property type="entry name" value="MULE"/>
    <property type="match status" value="1"/>
</dbReference>
<sequence>MEEESTSVRRVEDVDGRTTLETGSDRDDPHAHIIESVGGIEFVAPAIGMEFESYHDAYNYYNCYAKEVGFRVRVKNSWFKRNSKEKYGAVLCCSSQGFKRIKDVNRLRKETRTGCSAMIRVRLADSKRWRIVDVILEHNHLLGLKTCKSLKTVDTGATRKCVSNSNAEGQTVKLYRPLVIDDVDIENLNYTAKEARSVPHHSSRLNLKKGDAQAIYNYLCRMQLTNANFFYLMDFDDGGYLKHVMWVDARSRAACVYFGDVIFLDNTYLVNKYEIPLVAFIGINHHGQTVLLGCGLLASETTESYLWLLRTWVKCMSGHMPQTVITNRCQALKSAIFEVFPRSHHRYCISHIMRKVPEKLGGLHNYDAVRKAFMKAVYETLKVNEFETAWRFMVQSFGVGNHEWLQSLYEDRAQWVPVYLKDSFFAGMTATRPAEYRHPFFEKYVHKQTSMKEFLDKYEFALQKKHTEETLSDIDSRTSTPVLKTRCAFEEQLSKVYTKEIFRKFQVEVEEMYSCFNTTKVHVDGSYIIFVIKERVLRENNRKEIRDYEVFYNTRSAEVQCICSGFNFNGYLCRHALCVLNFNGVEEIPSRYILSRWKKDYRRVYISDQNNGVVDHSEQVQWFNQLYRSALRVVEEGVISLEHYKSALQAFDESLNRVHSVEEKHE</sequence>
<evidence type="ECO:0000256" key="7">
    <source>
        <dbReference type="SAM" id="MobiDB-lite"/>
    </source>
</evidence>
<dbReference type="AlphaFoldDB" id="A0AAW1HLH9"/>
<keyword evidence="4 6" id="KW-0862">Zinc</keyword>
<dbReference type="InterPro" id="IPR007527">
    <property type="entry name" value="Znf_SWIM"/>
</dbReference>
<comment type="caution">
    <text evidence="9">The sequence shown here is derived from an EMBL/GenBank/DDBJ whole genome shotgun (WGS) entry which is preliminary data.</text>
</comment>
<evidence type="ECO:0000313" key="9">
    <source>
        <dbReference type="EMBL" id="KAK9677227.1"/>
    </source>
</evidence>
<evidence type="ECO:0000259" key="8">
    <source>
        <dbReference type="PROSITE" id="PS50966"/>
    </source>
</evidence>
<dbReference type="GO" id="GO:0008270">
    <property type="term" value="F:zinc ion binding"/>
    <property type="evidence" value="ECO:0007669"/>
    <property type="project" value="UniProtKB-UniRule"/>
</dbReference>
<comment type="similarity">
    <text evidence="1 6">Belongs to the FHY3/FAR1 family.</text>
</comment>
<accession>A0AAW1HLH9</accession>
<evidence type="ECO:0000256" key="5">
    <source>
        <dbReference type="PROSITE-ProRule" id="PRU00325"/>
    </source>
</evidence>
<keyword evidence="3 5" id="KW-0863">Zinc-finger</keyword>
<dbReference type="GO" id="GO:0006355">
    <property type="term" value="P:regulation of DNA-templated transcription"/>
    <property type="evidence" value="ECO:0007669"/>
    <property type="project" value="UniProtKB-UniRule"/>
</dbReference>
<dbReference type="InterPro" id="IPR006564">
    <property type="entry name" value="Znf_PMZ"/>
</dbReference>
<dbReference type="EMBL" id="JBDFQZ010000011">
    <property type="protein sequence ID" value="KAK9677226.1"/>
    <property type="molecule type" value="Genomic_DNA"/>
</dbReference>
<dbReference type="Pfam" id="PF03101">
    <property type="entry name" value="FAR1"/>
    <property type="match status" value="1"/>
</dbReference>
<dbReference type="PANTHER" id="PTHR31669:SF10">
    <property type="entry name" value="PROTEIN FAR1-RELATED SEQUENCE 6"/>
    <property type="match status" value="1"/>
</dbReference>
<organism evidence="9 10">
    <name type="scientific">Saponaria officinalis</name>
    <name type="common">Common soapwort</name>
    <name type="synonym">Lychnis saponaria</name>
    <dbReference type="NCBI Taxonomy" id="3572"/>
    <lineage>
        <taxon>Eukaryota</taxon>
        <taxon>Viridiplantae</taxon>
        <taxon>Streptophyta</taxon>
        <taxon>Embryophyta</taxon>
        <taxon>Tracheophyta</taxon>
        <taxon>Spermatophyta</taxon>
        <taxon>Magnoliopsida</taxon>
        <taxon>eudicotyledons</taxon>
        <taxon>Gunneridae</taxon>
        <taxon>Pentapetalae</taxon>
        <taxon>Caryophyllales</taxon>
        <taxon>Caryophyllaceae</taxon>
        <taxon>Caryophylleae</taxon>
        <taxon>Saponaria</taxon>
    </lineage>
</organism>
<comment type="function">
    <text evidence="6">Putative transcription activator involved in regulating light control of development.</text>
</comment>
<dbReference type="PROSITE" id="PS50966">
    <property type="entry name" value="ZF_SWIM"/>
    <property type="match status" value="1"/>
</dbReference>
<dbReference type="Pfam" id="PF04434">
    <property type="entry name" value="SWIM"/>
    <property type="match status" value="1"/>
</dbReference>
<comment type="subcellular location">
    <subcellularLocation>
        <location evidence="6">Nucleus</location>
    </subcellularLocation>
</comment>
<evidence type="ECO:0000256" key="4">
    <source>
        <dbReference type="ARBA" id="ARBA00022833"/>
    </source>
</evidence>
<dbReference type="SMART" id="SM00575">
    <property type="entry name" value="ZnF_PMZ"/>
    <property type="match status" value="1"/>
</dbReference>
<name>A0AAW1HLH9_SAPOF</name>
<reference evidence="9 10" key="1">
    <citation type="submission" date="2024-03" db="EMBL/GenBank/DDBJ databases">
        <title>WGS assembly of Saponaria officinalis var. Norfolk2.</title>
        <authorList>
            <person name="Jenkins J."/>
            <person name="Shu S."/>
            <person name="Grimwood J."/>
            <person name="Barry K."/>
            <person name="Goodstein D."/>
            <person name="Schmutz J."/>
            <person name="Leebens-Mack J."/>
            <person name="Osbourn A."/>
        </authorList>
    </citation>
    <scope>NUCLEOTIDE SEQUENCE [LARGE SCALE GENOMIC DNA]</scope>
    <source>
        <strain evidence="10">cv. Norfolk2</strain>
        <strain evidence="9">JIC</strain>
        <tissue evidence="9">Leaf</tissue>
    </source>
</reference>
<dbReference type="PANTHER" id="PTHR31669">
    <property type="entry name" value="PROTEIN FAR1-RELATED SEQUENCE 10-RELATED"/>
    <property type="match status" value="1"/>
</dbReference>
<dbReference type="InterPro" id="IPR031052">
    <property type="entry name" value="FHY3/FAR1"/>
</dbReference>
<evidence type="ECO:0000256" key="2">
    <source>
        <dbReference type="ARBA" id="ARBA00022723"/>
    </source>
</evidence>
<dbReference type="EMBL" id="JBDFQZ010000011">
    <property type="protein sequence ID" value="KAK9677227.1"/>
    <property type="molecule type" value="Genomic_DNA"/>
</dbReference>
<evidence type="ECO:0000256" key="1">
    <source>
        <dbReference type="ARBA" id="ARBA00005889"/>
    </source>
</evidence>
<dbReference type="Proteomes" id="UP001443914">
    <property type="component" value="Unassembled WGS sequence"/>
</dbReference>
<dbReference type="InterPro" id="IPR004330">
    <property type="entry name" value="FAR1_DNA_bnd_dom"/>
</dbReference>
<dbReference type="GO" id="GO:0005634">
    <property type="term" value="C:nucleus"/>
    <property type="evidence" value="ECO:0007669"/>
    <property type="project" value="UniProtKB-SubCell"/>
</dbReference>
<keyword evidence="6" id="KW-0539">Nucleus</keyword>
<gene>
    <name evidence="9" type="ORF">RND81_11G129400</name>
</gene>
<evidence type="ECO:0000313" key="10">
    <source>
        <dbReference type="Proteomes" id="UP001443914"/>
    </source>
</evidence>
<evidence type="ECO:0000256" key="3">
    <source>
        <dbReference type="ARBA" id="ARBA00022771"/>
    </source>
</evidence>
<dbReference type="InterPro" id="IPR018289">
    <property type="entry name" value="MULE_transposase_dom"/>
</dbReference>
<keyword evidence="10" id="KW-1185">Reference proteome</keyword>
<proteinExistence type="inferred from homology"/>
<keyword evidence="2 6" id="KW-0479">Metal-binding</keyword>
<evidence type="ECO:0000256" key="6">
    <source>
        <dbReference type="RuleBase" id="RU367018"/>
    </source>
</evidence>
<feature type="domain" description="SWIM-type" evidence="8">
    <location>
        <begin position="548"/>
        <end position="584"/>
    </location>
</feature>
<feature type="region of interest" description="Disordered" evidence="7">
    <location>
        <begin position="1"/>
        <end position="29"/>
    </location>
</feature>
<protein>
    <recommendedName>
        <fullName evidence="6">Protein FAR1-RELATED SEQUENCE</fullName>
    </recommendedName>
</protein>